<dbReference type="SFLD" id="SFLDG01129">
    <property type="entry name" value="C1.5:_HAD__Beta-PGM__Phosphata"/>
    <property type="match status" value="1"/>
</dbReference>
<evidence type="ECO:0000256" key="2">
    <source>
        <dbReference type="ARBA" id="ARBA00022801"/>
    </source>
</evidence>
<dbReference type="OrthoDB" id="367448at2"/>
<protein>
    <submittedName>
        <fullName evidence="4">HAD-superfamily hydrolase, subfamily IA, variant 1</fullName>
    </submittedName>
</protein>
<dbReference type="GO" id="GO:0016787">
    <property type="term" value="F:hydrolase activity"/>
    <property type="evidence" value="ECO:0007669"/>
    <property type="project" value="UniProtKB-KW"/>
</dbReference>
<proteinExistence type="predicted"/>
<accession>C5T8F9</accession>
<dbReference type="PANTHER" id="PTHR46470">
    <property type="entry name" value="N-ACYLNEURAMINATE-9-PHOSPHATASE"/>
    <property type="match status" value="1"/>
</dbReference>
<reference evidence="4 5" key="1">
    <citation type="submission" date="2009-05" db="EMBL/GenBank/DDBJ databases">
        <title>The draft genome of Acidovorax delafieldii 2AN.</title>
        <authorList>
            <consortium name="US DOE Joint Genome Institute (JGI-PGF)"/>
            <person name="Lucas S."/>
            <person name="Copeland A."/>
            <person name="Lapidus A."/>
            <person name="Glavina del Rio T."/>
            <person name="Tice H."/>
            <person name="Bruce D."/>
            <person name="Goodwin L."/>
            <person name="Pitluck S."/>
            <person name="Larimer F."/>
            <person name="Land M.L."/>
            <person name="Hauser L."/>
            <person name="Shelobolina E.S."/>
            <person name="Picardal F."/>
            <person name="Roden E."/>
            <person name="Emerson D."/>
        </authorList>
    </citation>
    <scope>NUCLEOTIDE SEQUENCE [LARGE SCALE GENOMIC DNA]</scope>
    <source>
        <strain evidence="4 5">2AN</strain>
    </source>
</reference>
<comment type="cofactor">
    <cofactor evidence="1">
        <name>Mg(2+)</name>
        <dbReference type="ChEBI" id="CHEBI:18420"/>
    </cofactor>
</comment>
<dbReference type="InterPro" id="IPR051400">
    <property type="entry name" value="HAD-like_hydrolase"/>
</dbReference>
<dbReference type="InterPro" id="IPR023214">
    <property type="entry name" value="HAD_sf"/>
</dbReference>
<dbReference type="NCBIfam" id="TIGR01509">
    <property type="entry name" value="HAD-SF-IA-v3"/>
    <property type="match status" value="1"/>
</dbReference>
<gene>
    <name evidence="4" type="ORF">AcdelDRAFT_3189</name>
</gene>
<dbReference type="Proteomes" id="UP000003856">
    <property type="component" value="Unassembled WGS sequence"/>
</dbReference>
<keyword evidence="5" id="KW-1185">Reference proteome</keyword>
<dbReference type="RefSeq" id="WP_005798476.1">
    <property type="nucleotide sequence ID" value="NZ_ACQT01000147.1"/>
</dbReference>
<evidence type="ECO:0000256" key="3">
    <source>
        <dbReference type="ARBA" id="ARBA00022842"/>
    </source>
</evidence>
<organism evidence="4 5">
    <name type="scientific">Acidovorax delafieldii 2AN</name>
    <dbReference type="NCBI Taxonomy" id="573060"/>
    <lineage>
        <taxon>Bacteria</taxon>
        <taxon>Pseudomonadati</taxon>
        <taxon>Pseudomonadota</taxon>
        <taxon>Betaproteobacteria</taxon>
        <taxon>Burkholderiales</taxon>
        <taxon>Comamonadaceae</taxon>
        <taxon>Acidovorax</taxon>
    </lineage>
</organism>
<dbReference type="EMBL" id="ACQT01000147">
    <property type="protein sequence ID" value="EER59242.1"/>
    <property type="molecule type" value="Genomic_DNA"/>
</dbReference>
<dbReference type="AlphaFoldDB" id="C5T8F9"/>
<keyword evidence="3" id="KW-0460">Magnesium</keyword>
<dbReference type="NCBIfam" id="TIGR01549">
    <property type="entry name" value="HAD-SF-IA-v1"/>
    <property type="match status" value="1"/>
</dbReference>
<dbReference type="PANTHER" id="PTHR46470:SF4">
    <property type="entry name" value="5-AMINO-6-(5-PHOSPHO-D-RIBITYLAMINO)URACIL PHOSPHATASE YIGB"/>
    <property type="match status" value="1"/>
</dbReference>
<sequence>MPPAAIDLTRIRAVTLDLDDTLWPIWPTITRAEASLLQWLVAHAPSTAALYSNTEALRAIRNQMVALRPDLKHDLSALRRESIRLALTQAGDDAALAEPAFEVFFAERQRVELFVDAHSTLAFLSQRYPVVAVSNGNADVHRVGIGHYFKASISAREFGVAKPDPRIFHAAASAVGVQPHEVLHVGDDATLDAQAAINAGMQAVWLNSTGQDWPHAQPPHATVATLTELCRMLEGLAAPASQPASPRPHAL</sequence>
<evidence type="ECO:0000313" key="5">
    <source>
        <dbReference type="Proteomes" id="UP000003856"/>
    </source>
</evidence>
<dbReference type="GO" id="GO:0009231">
    <property type="term" value="P:riboflavin biosynthetic process"/>
    <property type="evidence" value="ECO:0007669"/>
    <property type="project" value="TreeGrafter"/>
</dbReference>
<dbReference type="InterPro" id="IPR036412">
    <property type="entry name" value="HAD-like_sf"/>
</dbReference>
<dbReference type="SUPFAM" id="SSF56784">
    <property type="entry name" value="HAD-like"/>
    <property type="match status" value="1"/>
</dbReference>
<evidence type="ECO:0000313" key="4">
    <source>
        <dbReference type="EMBL" id="EER59242.1"/>
    </source>
</evidence>
<keyword evidence="2 4" id="KW-0378">Hydrolase</keyword>
<dbReference type="PRINTS" id="PR00413">
    <property type="entry name" value="HADHALOGNASE"/>
</dbReference>
<comment type="caution">
    <text evidence="4">The sequence shown here is derived from an EMBL/GenBank/DDBJ whole genome shotgun (WGS) entry which is preliminary data.</text>
</comment>
<dbReference type="Pfam" id="PF00702">
    <property type="entry name" value="Hydrolase"/>
    <property type="match status" value="1"/>
</dbReference>
<evidence type="ECO:0000256" key="1">
    <source>
        <dbReference type="ARBA" id="ARBA00001946"/>
    </source>
</evidence>
<dbReference type="Gene3D" id="3.40.50.1000">
    <property type="entry name" value="HAD superfamily/HAD-like"/>
    <property type="match status" value="1"/>
</dbReference>
<dbReference type="SFLD" id="SFLDS00003">
    <property type="entry name" value="Haloacid_Dehalogenase"/>
    <property type="match status" value="1"/>
</dbReference>
<dbReference type="Gene3D" id="1.20.120.1600">
    <property type="match status" value="1"/>
</dbReference>
<dbReference type="InterPro" id="IPR006439">
    <property type="entry name" value="HAD-SF_hydro_IA"/>
</dbReference>
<name>C5T8F9_ACIDE</name>
<dbReference type="PATRIC" id="fig|573060.9.peg.1850"/>